<protein>
    <submittedName>
        <fullName evidence="2">Uncharacterized protein</fullName>
    </submittedName>
</protein>
<name>A0AAV7HHZ7_DENCH</name>
<reference evidence="2 3" key="1">
    <citation type="journal article" date="2021" name="Hortic Res">
        <title>Chromosome-scale assembly of the Dendrobium chrysotoxum genome enhances the understanding of orchid evolution.</title>
        <authorList>
            <person name="Zhang Y."/>
            <person name="Zhang G.Q."/>
            <person name="Zhang D."/>
            <person name="Liu X.D."/>
            <person name="Xu X.Y."/>
            <person name="Sun W.H."/>
            <person name="Yu X."/>
            <person name="Zhu X."/>
            <person name="Wang Z.W."/>
            <person name="Zhao X."/>
            <person name="Zhong W.Y."/>
            <person name="Chen H."/>
            <person name="Yin W.L."/>
            <person name="Huang T."/>
            <person name="Niu S.C."/>
            <person name="Liu Z.J."/>
        </authorList>
    </citation>
    <scope>NUCLEOTIDE SEQUENCE [LARGE SCALE GENOMIC DNA]</scope>
    <source>
        <strain evidence="2">Lindl</strain>
    </source>
</reference>
<dbReference type="EMBL" id="JAGFBR010000003">
    <property type="protein sequence ID" value="KAH0468646.1"/>
    <property type="molecule type" value="Genomic_DNA"/>
</dbReference>
<evidence type="ECO:0000313" key="2">
    <source>
        <dbReference type="EMBL" id="KAH0468646.1"/>
    </source>
</evidence>
<organism evidence="2 3">
    <name type="scientific">Dendrobium chrysotoxum</name>
    <name type="common">Orchid</name>
    <dbReference type="NCBI Taxonomy" id="161865"/>
    <lineage>
        <taxon>Eukaryota</taxon>
        <taxon>Viridiplantae</taxon>
        <taxon>Streptophyta</taxon>
        <taxon>Embryophyta</taxon>
        <taxon>Tracheophyta</taxon>
        <taxon>Spermatophyta</taxon>
        <taxon>Magnoliopsida</taxon>
        <taxon>Liliopsida</taxon>
        <taxon>Asparagales</taxon>
        <taxon>Orchidaceae</taxon>
        <taxon>Epidendroideae</taxon>
        <taxon>Malaxideae</taxon>
        <taxon>Dendrobiinae</taxon>
        <taxon>Dendrobium</taxon>
    </lineage>
</organism>
<comment type="caution">
    <text evidence="2">The sequence shown here is derived from an EMBL/GenBank/DDBJ whole genome shotgun (WGS) entry which is preliminary data.</text>
</comment>
<dbReference type="Proteomes" id="UP000775213">
    <property type="component" value="Unassembled WGS sequence"/>
</dbReference>
<dbReference type="AlphaFoldDB" id="A0AAV7HHZ7"/>
<feature type="region of interest" description="Disordered" evidence="1">
    <location>
        <begin position="1"/>
        <end position="32"/>
    </location>
</feature>
<feature type="compositionally biased region" description="Basic and acidic residues" evidence="1">
    <location>
        <begin position="8"/>
        <end position="26"/>
    </location>
</feature>
<gene>
    <name evidence="2" type="ORF">IEQ34_001878</name>
</gene>
<keyword evidence="3" id="KW-1185">Reference proteome</keyword>
<proteinExistence type="predicted"/>
<evidence type="ECO:0000256" key="1">
    <source>
        <dbReference type="SAM" id="MobiDB-lite"/>
    </source>
</evidence>
<accession>A0AAV7HHZ7</accession>
<sequence>MASTSSEQNKKPNEETTLRLKVKSQDGTEDLPTDEAYYETIVALNPESNEFSILRNTNTRVLANAMSKPGLTQAWKGEPANHLITLKPCCPVTYGRWVDWASPGPAPHPHRSDYPNSTRKRGSVLQKERENYNNMYATPDGSEACVAEMDPKLGSWLQLPTVQVSSRKDIIRYRK</sequence>
<evidence type="ECO:0000313" key="3">
    <source>
        <dbReference type="Proteomes" id="UP000775213"/>
    </source>
</evidence>